<keyword evidence="2" id="KW-0430">Lectin</keyword>
<evidence type="ECO:0000313" key="6">
    <source>
        <dbReference type="Proteomes" id="UP001190640"/>
    </source>
</evidence>
<sequence>MNSKESSETDVRERKKFLPPDEMSKQGETPACDLSVSTIKTLLSNKKVVKCVAFLYRVVILLLLIGIGFSVVFAAKQIEQLGRSLVSQQQCGPPCPRYWIGYEGKCYFFSKEKRDWISSQHYCSSHSASLARIEKEEMDFVMRLKGKDIYWIGLRRVFSKDWTWADGENATMEVIGGGGDCAFLDNTAKAISSGCHTKLPWICSKPAAYATTEVADT</sequence>
<dbReference type="InterPro" id="IPR016187">
    <property type="entry name" value="CTDL_fold"/>
</dbReference>
<keyword evidence="4" id="KW-1133">Transmembrane helix</keyword>
<evidence type="ECO:0000256" key="1">
    <source>
        <dbReference type="ARBA" id="ARBA00004401"/>
    </source>
</evidence>
<evidence type="ECO:0000256" key="3">
    <source>
        <dbReference type="SAM" id="MobiDB-lite"/>
    </source>
</evidence>
<dbReference type="InterPro" id="IPR001304">
    <property type="entry name" value="C-type_lectin-like"/>
</dbReference>
<organism evidence="6 7">
    <name type="scientific">Eublepharis macularius</name>
    <name type="common">Leopard gecko</name>
    <name type="synonym">Cyrtodactylus macularius</name>
    <dbReference type="NCBI Taxonomy" id="481883"/>
    <lineage>
        <taxon>Eukaryota</taxon>
        <taxon>Metazoa</taxon>
        <taxon>Chordata</taxon>
        <taxon>Craniata</taxon>
        <taxon>Vertebrata</taxon>
        <taxon>Euteleostomi</taxon>
        <taxon>Lepidosauria</taxon>
        <taxon>Squamata</taxon>
        <taxon>Bifurcata</taxon>
        <taxon>Gekkota</taxon>
        <taxon>Eublepharidae</taxon>
        <taxon>Eublepharinae</taxon>
        <taxon>Eublepharis</taxon>
    </lineage>
</organism>
<reference evidence="7" key="1">
    <citation type="submission" date="2025-08" db="UniProtKB">
        <authorList>
            <consortium name="RefSeq"/>
        </authorList>
    </citation>
    <scope>IDENTIFICATION</scope>
    <source>
        <tissue evidence="7">Blood</tissue>
    </source>
</reference>
<feature type="domain" description="C-type lectin" evidence="5">
    <location>
        <begin position="102"/>
        <end position="204"/>
    </location>
</feature>
<dbReference type="PROSITE" id="PS50041">
    <property type="entry name" value="C_TYPE_LECTIN_2"/>
    <property type="match status" value="1"/>
</dbReference>
<protein>
    <submittedName>
        <fullName evidence="7">C-type lectin domain family 2 member B-like</fullName>
    </submittedName>
</protein>
<proteinExistence type="predicted"/>
<feature type="compositionally biased region" description="Basic and acidic residues" evidence="3">
    <location>
        <begin position="1"/>
        <end position="25"/>
    </location>
</feature>
<dbReference type="Pfam" id="PF00059">
    <property type="entry name" value="Lectin_C"/>
    <property type="match status" value="1"/>
</dbReference>
<dbReference type="AlphaFoldDB" id="A0AA97JAH2"/>
<dbReference type="CDD" id="cd03593">
    <property type="entry name" value="CLECT_NK_receptors_like"/>
    <property type="match status" value="1"/>
</dbReference>
<dbReference type="InterPro" id="IPR016186">
    <property type="entry name" value="C-type_lectin-like/link_sf"/>
</dbReference>
<dbReference type="PANTHER" id="PTHR45710:SF8">
    <property type="entry name" value="RERATING FAMILY MEMBER 4"/>
    <property type="match status" value="1"/>
</dbReference>
<keyword evidence="4" id="KW-0472">Membrane</keyword>
<comment type="subcellular location">
    <subcellularLocation>
        <location evidence="1">Cell membrane</location>
        <topology evidence="1">Single-pass type II membrane protein</topology>
    </subcellularLocation>
</comment>
<evidence type="ECO:0000259" key="5">
    <source>
        <dbReference type="PROSITE" id="PS50041"/>
    </source>
</evidence>
<evidence type="ECO:0000256" key="4">
    <source>
        <dbReference type="SAM" id="Phobius"/>
    </source>
</evidence>
<dbReference type="Gene3D" id="3.10.100.10">
    <property type="entry name" value="Mannose-Binding Protein A, subunit A"/>
    <property type="match status" value="1"/>
</dbReference>
<dbReference type="KEGG" id="emc:129329205"/>
<dbReference type="RefSeq" id="XP_054834637.1">
    <property type="nucleotide sequence ID" value="XM_054978662.1"/>
</dbReference>
<dbReference type="Proteomes" id="UP001190640">
    <property type="component" value="Chromosome 4"/>
</dbReference>
<evidence type="ECO:0000313" key="7">
    <source>
        <dbReference type="RefSeq" id="XP_054834637.1"/>
    </source>
</evidence>
<keyword evidence="6" id="KW-1185">Reference proteome</keyword>
<feature type="transmembrane region" description="Helical" evidence="4">
    <location>
        <begin position="54"/>
        <end position="75"/>
    </location>
</feature>
<dbReference type="SMART" id="SM00034">
    <property type="entry name" value="CLECT"/>
    <property type="match status" value="1"/>
</dbReference>
<dbReference type="InterPro" id="IPR033992">
    <property type="entry name" value="NKR-like_CTLD"/>
</dbReference>
<dbReference type="SUPFAM" id="SSF56436">
    <property type="entry name" value="C-type lectin-like"/>
    <property type="match status" value="1"/>
</dbReference>
<keyword evidence="4" id="KW-0812">Transmembrane</keyword>
<name>A0AA97JAH2_EUBMA</name>
<dbReference type="GeneID" id="129329205"/>
<dbReference type="GO" id="GO:0005886">
    <property type="term" value="C:plasma membrane"/>
    <property type="evidence" value="ECO:0007669"/>
    <property type="project" value="UniProtKB-SubCell"/>
</dbReference>
<gene>
    <name evidence="7" type="primary">LOC129329205</name>
</gene>
<dbReference type="GO" id="GO:0030246">
    <property type="term" value="F:carbohydrate binding"/>
    <property type="evidence" value="ECO:0007669"/>
    <property type="project" value="UniProtKB-KW"/>
</dbReference>
<dbReference type="PANTHER" id="PTHR45710">
    <property type="entry name" value="C-TYPE LECTIN DOMAIN-CONTAINING PROTEIN 180"/>
    <property type="match status" value="1"/>
</dbReference>
<accession>A0AA97JAH2</accession>
<evidence type="ECO:0000256" key="2">
    <source>
        <dbReference type="ARBA" id="ARBA00022734"/>
    </source>
</evidence>
<dbReference type="InterPro" id="IPR050828">
    <property type="entry name" value="C-type_lectin/matrix_domain"/>
</dbReference>
<feature type="region of interest" description="Disordered" evidence="3">
    <location>
        <begin position="1"/>
        <end position="29"/>
    </location>
</feature>